<comment type="caution">
    <text evidence="1">The sequence shown here is derived from an EMBL/GenBank/DDBJ whole genome shotgun (WGS) entry which is preliminary data.</text>
</comment>
<proteinExistence type="predicted"/>
<organism evidence="1 2">
    <name type="scientific">Bacteroides salyersiae CL02T12C01</name>
    <dbReference type="NCBI Taxonomy" id="997887"/>
    <lineage>
        <taxon>Bacteria</taxon>
        <taxon>Pseudomonadati</taxon>
        <taxon>Bacteroidota</taxon>
        <taxon>Bacteroidia</taxon>
        <taxon>Bacteroidales</taxon>
        <taxon>Bacteroidaceae</taxon>
        <taxon>Bacteroides</taxon>
    </lineage>
</organism>
<dbReference type="Proteomes" id="UP000005150">
    <property type="component" value="Unassembled WGS sequence"/>
</dbReference>
<reference evidence="1 2" key="1">
    <citation type="submission" date="2012-02" db="EMBL/GenBank/DDBJ databases">
        <title>The Genome Sequence of Bacteroides salyersiae CL02T12C01.</title>
        <authorList>
            <consortium name="The Broad Institute Genome Sequencing Platform"/>
            <person name="Earl A."/>
            <person name="Ward D."/>
            <person name="Feldgarden M."/>
            <person name="Gevers D."/>
            <person name="Zitomersky N.L."/>
            <person name="Coyne M.J."/>
            <person name="Comstock L.E."/>
            <person name="Young S.K."/>
            <person name="Zeng Q."/>
            <person name="Gargeya S."/>
            <person name="Fitzgerald M."/>
            <person name="Haas B."/>
            <person name="Abouelleil A."/>
            <person name="Alvarado L."/>
            <person name="Arachchi H.M."/>
            <person name="Berlin A."/>
            <person name="Chapman S.B."/>
            <person name="Gearin G."/>
            <person name="Goldberg J."/>
            <person name="Griggs A."/>
            <person name="Gujja S."/>
            <person name="Hansen M."/>
            <person name="Heiman D."/>
            <person name="Howarth C."/>
            <person name="Larimer J."/>
            <person name="Lui A."/>
            <person name="MacDonald P.J.P."/>
            <person name="McCowen C."/>
            <person name="Montmayeur A."/>
            <person name="Murphy C."/>
            <person name="Neiman D."/>
            <person name="Pearson M."/>
            <person name="Priest M."/>
            <person name="Roberts A."/>
            <person name="Saif S."/>
            <person name="Shea T."/>
            <person name="Sisk P."/>
            <person name="Stolte C."/>
            <person name="Sykes S."/>
            <person name="Wortman J."/>
            <person name="Nusbaum C."/>
            <person name="Birren B."/>
        </authorList>
    </citation>
    <scope>NUCLEOTIDE SEQUENCE [LARGE SCALE GENOMIC DNA]</scope>
    <source>
        <strain evidence="1 2">CL02T12C01</strain>
    </source>
</reference>
<dbReference type="AlphaFoldDB" id="I9TKI6"/>
<sequence length="38" mass="4416">MGQYANVPITCVIIPHAKLAHWHIDPLAYYSIDTLFRF</sequence>
<evidence type="ECO:0000313" key="1">
    <source>
        <dbReference type="EMBL" id="EIY69638.1"/>
    </source>
</evidence>
<name>I9TKI6_9BACE</name>
<evidence type="ECO:0000313" key="2">
    <source>
        <dbReference type="Proteomes" id="UP000005150"/>
    </source>
</evidence>
<dbReference type="EMBL" id="AGXV01000010">
    <property type="protein sequence ID" value="EIY69638.1"/>
    <property type="molecule type" value="Genomic_DNA"/>
</dbReference>
<protein>
    <submittedName>
        <fullName evidence="1">Uncharacterized protein</fullName>
    </submittedName>
</protein>
<keyword evidence="2" id="KW-1185">Reference proteome</keyword>
<dbReference type="HOGENOM" id="CLU_3324699_0_0_10"/>
<accession>I9TKI6</accession>
<gene>
    <name evidence="1" type="ORF">HMPREF1071_00658</name>
</gene>